<accession>A0AA46ACL6</accession>
<proteinExistence type="predicted"/>
<evidence type="ECO:0000256" key="1">
    <source>
        <dbReference type="SAM" id="Phobius"/>
    </source>
</evidence>
<organism evidence="2 3">
    <name type="scientific">Laceyella tengchongensis</name>
    <dbReference type="NCBI Taxonomy" id="574699"/>
    <lineage>
        <taxon>Bacteria</taxon>
        <taxon>Bacillati</taxon>
        <taxon>Bacillota</taxon>
        <taxon>Bacilli</taxon>
        <taxon>Bacillales</taxon>
        <taxon>Thermoactinomycetaceae</taxon>
        <taxon>Laceyella</taxon>
    </lineage>
</organism>
<keyword evidence="1" id="KW-0812">Transmembrane</keyword>
<evidence type="ECO:0000313" key="2">
    <source>
        <dbReference type="EMBL" id="SMP00305.1"/>
    </source>
</evidence>
<dbReference type="Proteomes" id="UP001157946">
    <property type="component" value="Unassembled WGS sequence"/>
</dbReference>
<keyword evidence="3" id="KW-1185">Reference proteome</keyword>
<gene>
    <name evidence="2" type="ORF">SAMN06265361_10166</name>
</gene>
<reference evidence="2" key="1">
    <citation type="submission" date="2017-05" db="EMBL/GenBank/DDBJ databases">
        <authorList>
            <person name="Varghese N."/>
            <person name="Submissions S."/>
        </authorList>
    </citation>
    <scope>NUCLEOTIDE SEQUENCE</scope>
    <source>
        <strain evidence="2">DSM 45262</strain>
    </source>
</reference>
<evidence type="ECO:0008006" key="4">
    <source>
        <dbReference type="Google" id="ProtNLM"/>
    </source>
</evidence>
<protein>
    <recommendedName>
        <fullName evidence="4">Transmembrane protein</fullName>
    </recommendedName>
</protein>
<keyword evidence="1" id="KW-1133">Transmembrane helix</keyword>
<dbReference type="EMBL" id="FXTU01000001">
    <property type="protein sequence ID" value="SMP00305.1"/>
    <property type="molecule type" value="Genomic_DNA"/>
</dbReference>
<evidence type="ECO:0000313" key="3">
    <source>
        <dbReference type="Proteomes" id="UP001157946"/>
    </source>
</evidence>
<comment type="caution">
    <text evidence="2">The sequence shown here is derived from an EMBL/GenBank/DDBJ whole genome shotgun (WGS) entry which is preliminary data.</text>
</comment>
<name>A0AA46ACL6_9BACL</name>
<sequence>MGNLKRLDGRLFQLFIAFLFAFVGVGILGSGSDFAIGSSFNVLRVNDHFEKVQQGPAPLKETSVTPTIQKEKRRKMGIGLRKHSIGQSKLSPVHGIKQRKFVQKHGTGFVRYVTKSSKSSLMGCPPHGIGSSNTKNTWPLQRLSSSGSYCVSFRPWEKKFWLV</sequence>
<dbReference type="AlphaFoldDB" id="A0AA46ACL6"/>
<keyword evidence="1" id="KW-0472">Membrane</keyword>
<feature type="transmembrane region" description="Helical" evidence="1">
    <location>
        <begin position="12"/>
        <end position="31"/>
    </location>
</feature>